<evidence type="ECO:0000256" key="4">
    <source>
        <dbReference type="ARBA" id="ARBA00022729"/>
    </source>
</evidence>
<dbReference type="InterPro" id="IPR005198">
    <property type="entry name" value="Glyco_hydro_76"/>
</dbReference>
<evidence type="ECO:0000256" key="2">
    <source>
        <dbReference type="ARBA" id="ARBA00009699"/>
    </source>
</evidence>
<feature type="signal peptide" evidence="10">
    <location>
        <begin position="1"/>
        <end position="19"/>
    </location>
</feature>
<dbReference type="InterPro" id="IPR014480">
    <property type="entry name" value="Mannan-1_6-alpha_mannosidase"/>
</dbReference>
<keyword evidence="4 10" id="KW-0732">Signal</keyword>
<evidence type="ECO:0000256" key="6">
    <source>
        <dbReference type="ARBA" id="ARBA00023180"/>
    </source>
</evidence>
<gene>
    <name evidence="11" type="ORF">PG996_001582</name>
</gene>
<organism evidence="11 12">
    <name type="scientific">Apiospora saccharicola</name>
    <dbReference type="NCBI Taxonomy" id="335842"/>
    <lineage>
        <taxon>Eukaryota</taxon>
        <taxon>Fungi</taxon>
        <taxon>Dikarya</taxon>
        <taxon>Ascomycota</taxon>
        <taxon>Pezizomycotina</taxon>
        <taxon>Sordariomycetes</taxon>
        <taxon>Xylariomycetidae</taxon>
        <taxon>Amphisphaeriales</taxon>
        <taxon>Apiosporaceae</taxon>
        <taxon>Apiospora</taxon>
    </lineage>
</organism>
<dbReference type="EMBL" id="JAQQWM010000001">
    <property type="protein sequence ID" value="KAK8082801.1"/>
    <property type="molecule type" value="Genomic_DNA"/>
</dbReference>
<dbReference type="PANTHER" id="PTHR12145">
    <property type="entry name" value="MANNAN ENDO-1,6-ALPHA-MANNOSIDASE DCW1"/>
    <property type="match status" value="1"/>
</dbReference>
<dbReference type="PANTHER" id="PTHR12145:SF36">
    <property type="entry name" value="MANNAN ENDO-1,6-ALPHA-MANNOSIDASE DCW1"/>
    <property type="match status" value="1"/>
</dbReference>
<feature type="transmembrane region" description="Helical" evidence="9">
    <location>
        <begin position="512"/>
        <end position="531"/>
    </location>
</feature>
<name>A0ABR1WH08_9PEZI</name>
<dbReference type="Proteomes" id="UP001446871">
    <property type="component" value="Unassembled WGS sequence"/>
</dbReference>
<keyword evidence="6" id="KW-0325">Glycoprotein</keyword>
<dbReference type="Pfam" id="PF03663">
    <property type="entry name" value="Glyco_hydro_76"/>
    <property type="match status" value="1"/>
</dbReference>
<keyword evidence="12" id="KW-1185">Reference proteome</keyword>
<evidence type="ECO:0000256" key="1">
    <source>
        <dbReference type="ARBA" id="ARBA00001452"/>
    </source>
</evidence>
<evidence type="ECO:0000256" key="10">
    <source>
        <dbReference type="SAM" id="SignalP"/>
    </source>
</evidence>
<evidence type="ECO:0000313" key="11">
    <source>
        <dbReference type="EMBL" id="KAK8082801.1"/>
    </source>
</evidence>
<dbReference type="SUPFAM" id="SSF48208">
    <property type="entry name" value="Six-hairpin glycosidases"/>
    <property type="match status" value="1"/>
</dbReference>
<feature type="chain" id="PRO_5046655384" description="mannan endo-1,6-alpha-mannosidase" evidence="10">
    <location>
        <begin position="20"/>
        <end position="550"/>
    </location>
</feature>
<evidence type="ECO:0000256" key="3">
    <source>
        <dbReference type="ARBA" id="ARBA00012350"/>
    </source>
</evidence>
<feature type="region of interest" description="Disordered" evidence="8">
    <location>
        <begin position="400"/>
        <end position="427"/>
    </location>
</feature>
<accession>A0ABR1WH08</accession>
<sequence>MRFLSWAASATALLGSVTSALDVDWSSDASVKSAASQVAYGLVKYYSGNNTGDVAGNLPDPYYWWEAGAMFGALIDYWVYTGDDTYNKITYQAMVHQAGDDNDYMPENQTRSLGNDDQGFWAMAAMTAAEANFENPPDGQPGWLALTQAVFNEYVSRWDTKDCAGGLRWQIWTFNNGYNYKNSISNGCFFNIAARLYRFTGEQKYADWAERIFAWQQDVKFIDTDYTVRDGAGYANGENCSEVNGALFTYNAGIFLVGAAHMYNITENDMWKDRATGLARFTSKTFFKDGVMYEIACEPQGTCNTDQQAFKGHLSRWMATTAQLVPETHDTLAPLLASSAKAAVQQCAGTSSDFKGPAGQACGFSWLKGPSYDGSAGVGEQMNALSVIYSTLVDKATAPFTSKTGGSSKGDPDAGSKDSGKIARPRDMTTADRAGAGILTTLVVGIAAGIEFVKHSLRAAGVLGDNAVVELKPYVLPEVSNPDPVVSSSDATTVANDSVQEVLFVLKAIEQLAQFGFEVLAFFCITFVLVLHGGGQFVSKFAGKPISLAL</sequence>
<keyword evidence="9" id="KW-1133">Transmembrane helix</keyword>
<keyword evidence="9" id="KW-0472">Membrane</keyword>
<comment type="catalytic activity">
    <reaction evidence="1">
        <text>Random hydrolysis of (1-&gt;6)-alpha-D-mannosidic linkages in unbranched (1-&gt;6)-mannans.</text>
        <dbReference type="EC" id="3.2.1.101"/>
    </reaction>
</comment>
<evidence type="ECO:0000256" key="7">
    <source>
        <dbReference type="ARBA" id="ARBA00023295"/>
    </source>
</evidence>
<keyword evidence="7" id="KW-0326">Glycosidase</keyword>
<evidence type="ECO:0000256" key="8">
    <source>
        <dbReference type="SAM" id="MobiDB-lite"/>
    </source>
</evidence>
<dbReference type="Gene3D" id="1.50.10.20">
    <property type="match status" value="1"/>
</dbReference>
<comment type="caution">
    <text evidence="11">The sequence shown here is derived from an EMBL/GenBank/DDBJ whole genome shotgun (WGS) entry which is preliminary data.</text>
</comment>
<evidence type="ECO:0000256" key="9">
    <source>
        <dbReference type="SAM" id="Phobius"/>
    </source>
</evidence>
<evidence type="ECO:0000256" key="5">
    <source>
        <dbReference type="ARBA" id="ARBA00022801"/>
    </source>
</evidence>
<dbReference type="InterPro" id="IPR008928">
    <property type="entry name" value="6-hairpin_glycosidase_sf"/>
</dbReference>
<evidence type="ECO:0000313" key="12">
    <source>
        <dbReference type="Proteomes" id="UP001446871"/>
    </source>
</evidence>
<protein>
    <recommendedName>
        <fullName evidence="3">mannan endo-1,6-alpha-mannosidase</fullName>
        <ecNumber evidence="3">3.2.1.101</ecNumber>
    </recommendedName>
</protein>
<reference evidence="11 12" key="1">
    <citation type="submission" date="2023-01" db="EMBL/GenBank/DDBJ databases">
        <title>Analysis of 21 Apiospora genomes using comparative genomics revels a genus with tremendous synthesis potential of carbohydrate active enzymes and secondary metabolites.</title>
        <authorList>
            <person name="Sorensen T."/>
        </authorList>
    </citation>
    <scope>NUCLEOTIDE SEQUENCE [LARGE SCALE GENOMIC DNA]</scope>
    <source>
        <strain evidence="11 12">CBS 83171</strain>
    </source>
</reference>
<keyword evidence="5" id="KW-0378">Hydrolase</keyword>
<comment type="similarity">
    <text evidence="2">Belongs to the glycosyl hydrolase 76 family.</text>
</comment>
<dbReference type="EC" id="3.2.1.101" evidence="3"/>
<proteinExistence type="inferred from homology"/>
<keyword evidence="9" id="KW-0812">Transmembrane</keyword>
<feature type="compositionally biased region" description="Basic and acidic residues" evidence="8">
    <location>
        <begin position="410"/>
        <end position="427"/>
    </location>
</feature>